<dbReference type="Gene3D" id="3.40.50.2300">
    <property type="match status" value="1"/>
</dbReference>
<dbReference type="RefSeq" id="WP_039643175.1">
    <property type="nucleotide sequence ID" value="NZ_JXBL01000001.1"/>
</dbReference>
<dbReference type="PANTHER" id="PTHR44591">
    <property type="entry name" value="STRESS RESPONSE REGULATOR PROTEIN 1"/>
    <property type="match status" value="1"/>
</dbReference>
<dbReference type="PANTHER" id="PTHR44591:SF3">
    <property type="entry name" value="RESPONSE REGULATORY DOMAIN-CONTAINING PROTEIN"/>
    <property type="match status" value="1"/>
</dbReference>
<name>A0A0C1TKT7_9BACT</name>
<dbReference type="InterPro" id="IPR011006">
    <property type="entry name" value="CheY-like_superfamily"/>
</dbReference>
<evidence type="ECO:0000313" key="4">
    <source>
        <dbReference type="EMBL" id="KIE41429.1"/>
    </source>
</evidence>
<dbReference type="AlphaFoldDB" id="A0A0C1TKT7"/>
<dbReference type="InterPro" id="IPR050595">
    <property type="entry name" value="Bact_response_regulator"/>
</dbReference>
<keyword evidence="1 2" id="KW-0597">Phosphoprotein</keyword>
<keyword evidence="5" id="KW-1185">Reference proteome</keyword>
<keyword evidence="4" id="KW-0418">Kinase</keyword>
<dbReference type="GO" id="GO:0016301">
    <property type="term" value="F:kinase activity"/>
    <property type="evidence" value="ECO:0007669"/>
    <property type="project" value="UniProtKB-KW"/>
</dbReference>
<gene>
    <name evidence="4" type="ORF">SE37_01665</name>
</gene>
<keyword evidence="4" id="KW-0808">Transferase</keyword>
<evidence type="ECO:0000259" key="3">
    <source>
        <dbReference type="PROSITE" id="PS50110"/>
    </source>
</evidence>
<dbReference type="SMART" id="SM00448">
    <property type="entry name" value="REC"/>
    <property type="match status" value="1"/>
</dbReference>
<protein>
    <submittedName>
        <fullName evidence="4">Histidine kinase</fullName>
    </submittedName>
</protein>
<feature type="domain" description="Response regulatory" evidence="3">
    <location>
        <begin position="4"/>
        <end position="120"/>
    </location>
</feature>
<evidence type="ECO:0000313" key="5">
    <source>
        <dbReference type="Proteomes" id="UP000031433"/>
    </source>
</evidence>
<feature type="modified residue" description="4-aspartylphosphate" evidence="2">
    <location>
        <position position="53"/>
    </location>
</feature>
<dbReference type="EMBL" id="JXBL01000001">
    <property type="protein sequence ID" value="KIE41429.1"/>
    <property type="molecule type" value="Genomic_DNA"/>
</dbReference>
<dbReference type="Proteomes" id="UP000031433">
    <property type="component" value="Unassembled WGS sequence"/>
</dbReference>
<evidence type="ECO:0000256" key="2">
    <source>
        <dbReference type="PROSITE-ProRule" id="PRU00169"/>
    </source>
</evidence>
<sequence length="131" mass="14565">MDVRVMLVDDEAMVRAAVEDMFRVKGGAITTAAGGEDCLAQLEAGFRGVILMDVMMPRMNGWATIREIVRRGLYEGNVIIMLTGIGEPDSQMEGLQEYVSDFLAKPIDPRHLYEAVQHYRLLLAEEAAPHV</sequence>
<accession>A0A0C1TKT7</accession>
<dbReference type="CDD" id="cd00156">
    <property type="entry name" value="REC"/>
    <property type="match status" value="1"/>
</dbReference>
<reference evidence="4 5" key="1">
    <citation type="submission" date="2015-01" db="EMBL/GenBank/DDBJ databases">
        <title>Genome sequence of the anaerobic bacterium Geobacter soli GSS01, a dissimilatory Fe(III) reducer from soil.</title>
        <authorList>
            <person name="Yang G."/>
            <person name="Zhou S."/>
        </authorList>
    </citation>
    <scope>NUCLEOTIDE SEQUENCE [LARGE SCALE GENOMIC DNA]</scope>
    <source>
        <strain evidence="4 5">GSS01</strain>
    </source>
</reference>
<comment type="caution">
    <text evidence="4">The sequence shown here is derived from an EMBL/GenBank/DDBJ whole genome shotgun (WGS) entry which is preliminary data.</text>
</comment>
<dbReference type="PROSITE" id="PS50110">
    <property type="entry name" value="RESPONSE_REGULATORY"/>
    <property type="match status" value="1"/>
</dbReference>
<proteinExistence type="predicted"/>
<dbReference type="Pfam" id="PF00072">
    <property type="entry name" value="Response_reg"/>
    <property type="match status" value="1"/>
</dbReference>
<organism evidence="4 5">
    <name type="scientific">Geobacter soli</name>
    <dbReference type="NCBI Taxonomy" id="1510391"/>
    <lineage>
        <taxon>Bacteria</taxon>
        <taxon>Pseudomonadati</taxon>
        <taxon>Thermodesulfobacteriota</taxon>
        <taxon>Desulfuromonadia</taxon>
        <taxon>Geobacterales</taxon>
        <taxon>Geobacteraceae</taxon>
        <taxon>Geobacter</taxon>
    </lineage>
</organism>
<dbReference type="SUPFAM" id="SSF52172">
    <property type="entry name" value="CheY-like"/>
    <property type="match status" value="1"/>
</dbReference>
<dbReference type="GO" id="GO:0000160">
    <property type="term" value="P:phosphorelay signal transduction system"/>
    <property type="evidence" value="ECO:0007669"/>
    <property type="project" value="InterPro"/>
</dbReference>
<dbReference type="InterPro" id="IPR001789">
    <property type="entry name" value="Sig_transdc_resp-reg_receiver"/>
</dbReference>
<evidence type="ECO:0000256" key="1">
    <source>
        <dbReference type="ARBA" id="ARBA00022553"/>
    </source>
</evidence>